<keyword evidence="2" id="KW-1185">Reference proteome</keyword>
<dbReference type="InterPro" id="IPR024855">
    <property type="entry name" value="UNC79"/>
</dbReference>
<dbReference type="AlphaFoldDB" id="A0A564ZE78"/>
<protein>
    <submittedName>
        <fullName evidence="1">Uncharacterized protein</fullName>
    </submittedName>
</protein>
<feature type="non-terminal residue" evidence="1">
    <location>
        <position position="87"/>
    </location>
</feature>
<gene>
    <name evidence="1" type="ORF">WMSIL1_LOCUS14591</name>
</gene>
<dbReference type="Proteomes" id="UP000321570">
    <property type="component" value="Unassembled WGS sequence"/>
</dbReference>
<proteinExistence type="predicted"/>
<organism evidence="1 2">
    <name type="scientific">Hymenolepis diminuta</name>
    <name type="common">Rat tapeworm</name>
    <dbReference type="NCBI Taxonomy" id="6216"/>
    <lineage>
        <taxon>Eukaryota</taxon>
        <taxon>Metazoa</taxon>
        <taxon>Spiralia</taxon>
        <taxon>Lophotrochozoa</taxon>
        <taxon>Platyhelminthes</taxon>
        <taxon>Cestoda</taxon>
        <taxon>Eucestoda</taxon>
        <taxon>Cyclophyllidea</taxon>
        <taxon>Hymenolepididae</taxon>
        <taxon>Hymenolepis</taxon>
    </lineage>
</organism>
<evidence type="ECO:0000313" key="2">
    <source>
        <dbReference type="Proteomes" id="UP000321570"/>
    </source>
</evidence>
<name>A0A564ZE78_HYMDI</name>
<evidence type="ECO:0000313" key="1">
    <source>
        <dbReference type="EMBL" id="VUZ57114.1"/>
    </source>
</evidence>
<dbReference type="PANTHER" id="PTHR21696:SF2">
    <property type="entry name" value="PROTEIN UNC-79 HOMOLOG"/>
    <property type="match status" value="1"/>
</dbReference>
<sequence>MLMVAARIATSTIYIWQRSLPNVIVSGNTASIARQFLRCTMYNLAPNGLFTQLFQTPISDPVLFRGIISVLVNFEDHMSLFYPLISA</sequence>
<reference evidence="1 2" key="1">
    <citation type="submission" date="2019-07" db="EMBL/GenBank/DDBJ databases">
        <authorList>
            <person name="Jastrzebski P J."/>
            <person name="Paukszto L."/>
            <person name="Jastrzebski P J."/>
        </authorList>
    </citation>
    <scope>NUCLEOTIDE SEQUENCE [LARGE SCALE GENOMIC DNA]</scope>
    <source>
        <strain evidence="1 2">WMS-il1</strain>
    </source>
</reference>
<dbReference type="EMBL" id="CABIJS010000710">
    <property type="protein sequence ID" value="VUZ57114.1"/>
    <property type="molecule type" value="Genomic_DNA"/>
</dbReference>
<accession>A0A564ZE78</accession>
<dbReference type="PANTHER" id="PTHR21696">
    <property type="entry name" value="PROTEIN UNC-79 HOMOLOG"/>
    <property type="match status" value="1"/>
</dbReference>